<sequence>MTAQLEVRDLAVRYGQALAVRGVSFGIERGETLAVVGANGGGKSSLGKAVARLVGSTGDVLLDGTPVPRTAVAAVGAGVVYVPEGRMVFTQLSVADNLRAGAFSVRRKHDWEARRATLYERLPRLAERASVRAGLLSGGEQQLLAIGRALMAFPSVLVLDEPSLGLSPSAVVTVTDFLREIQQEYDMTVLLLEQNAAFAAKLARRALVLELGVVREVVDAATLAEPAPVPADAESAERQ</sequence>
<dbReference type="KEGG" id="pdx:Psed_0514"/>
<dbReference type="InterPro" id="IPR003439">
    <property type="entry name" value="ABC_transporter-like_ATP-bd"/>
</dbReference>
<evidence type="ECO:0000313" key="8">
    <source>
        <dbReference type="Proteomes" id="UP000007809"/>
    </source>
</evidence>
<dbReference type="Proteomes" id="UP000007809">
    <property type="component" value="Chromosome"/>
</dbReference>
<dbReference type="InterPro" id="IPR052156">
    <property type="entry name" value="BCAA_Transport_ATP-bd_LivF"/>
</dbReference>
<dbReference type="InterPro" id="IPR027417">
    <property type="entry name" value="P-loop_NTPase"/>
</dbReference>
<evidence type="ECO:0000256" key="2">
    <source>
        <dbReference type="ARBA" id="ARBA00022448"/>
    </source>
</evidence>
<feature type="domain" description="ABC transporter" evidence="6">
    <location>
        <begin position="5"/>
        <end position="236"/>
    </location>
</feature>
<dbReference type="OrthoDB" id="9800654at2"/>
<dbReference type="AlphaFoldDB" id="F4CNX3"/>
<dbReference type="PROSITE" id="PS50893">
    <property type="entry name" value="ABC_TRANSPORTER_2"/>
    <property type="match status" value="1"/>
</dbReference>
<dbReference type="SMART" id="SM00382">
    <property type="entry name" value="AAA"/>
    <property type="match status" value="1"/>
</dbReference>
<dbReference type="GO" id="GO:0005524">
    <property type="term" value="F:ATP binding"/>
    <property type="evidence" value="ECO:0007669"/>
    <property type="project" value="UniProtKB-KW"/>
</dbReference>
<keyword evidence="5" id="KW-0029">Amino-acid transport</keyword>
<dbReference type="InterPro" id="IPR003593">
    <property type="entry name" value="AAA+_ATPase"/>
</dbReference>
<evidence type="ECO:0000259" key="6">
    <source>
        <dbReference type="PROSITE" id="PS50893"/>
    </source>
</evidence>
<dbReference type="PANTHER" id="PTHR43820">
    <property type="entry name" value="HIGH-AFFINITY BRANCHED-CHAIN AMINO ACID TRANSPORT ATP-BINDING PROTEIN LIVF"/>
    <property type="match status" value="1"/>
</dbReference>
<dbReference type="GO" id="GO:0015807">
    <property type="term" value="P:L-amino acid transport"/>
    <property type="evidence" value="ECO:0007669"/>
    <property type="project" value="TreeGrafter"/>
</dbReference>
<keyword evidence="2" id="KW-0813">Transport</keyword>
<evidence type="ECO:0000256" key="3">
    <source>
        <dbReference type="ARBA" id="ARBA00022741"/>
    </source>
</evidence>
<accession>F4CNX3</accession>
<dbReference type="SUPFAM" id="SSF52540">
    <property type="entry name" value="P-loop containing nucleoside triphosphate hydrolases"/>
    <property type="match status" value="1"/>
</dbReference>
<dbReference type="Gene3D" id="3.40.50.300">
    <property type="entry name" value="P-loop containing nucleotide triphosphate hydrolases"/>
    <property type="match status" value="1"/>
</dbReference>
<keyword evidence="3" id="KW-0547">Nucleotide-binding</keyword>
<reference evidence="7 8" key="1">
    <citation type="journal article" date="2011" name="J. Bacteriol.">
        <title>Genome sequence of the 1,4-dioxane-degrading Pseudonocardia dioxanivorans strain CB1190.</title>
        <authorList>
            <person name="Sales C.M."/>
            <person name="Mahendra S."/>
            <person name="Grostern A."/>
            <person name="Parales R.E."/>
            <person name="Goodwin L.A."/>
            <person name="Woyke T."/>
            <person name="Nolan M."/>
            <person name="Lapidus A."/>
            <person name="Chertkov O."/>
            <person name="Ovchinnikova G."/>
            <person name="Sczyrba A."/>
            <person name="Alvarez-Cohen L."/>
        </authorList>
    </citation>
    <scope>NUCLEOTIDE SEQUENCE [LARGE SCALE GENOMIC DNA]</scope>
    <source>
        <strain evidence="8">ATCC 55486 / DSM 44775 / JCM 13855 / CB1190</strain>
    </source>
</reference>
<dbReference type="GO" id="GO:0015658">
    <property type="term" value="F:branched-chain amino acid transmembrane transporter activity"/>
    <property type="evidence" value="ECO:0007669"/>
    <property type="project" value="TreeGrafter"/>
</dbReference>
<dbReference type="InterPro" id="IPR017871">
    <property type="entry name" value="ABC_transporter-like_CS"/>
</dbReference>
<evidence type="ECO:0000256" key="4">
    <source>
        <dbReference type="ARBA" id="ARBA00022840"/>
    </source>
</evidence>
<protein>
    <submittedName>
        <fullName evidence="7">ABC transporter related protein</fullName>
    </submittedName>
</protein>
<organism evidence="7 8">
    <name type="scientific">Pseudonocardia dioxanivorans (strain ATCC 55486 / DSM 44775 / JCM 13855 / CB1190)</name>
    <dbReference type="NCBI Taxonomy" id="675635"/>
    <lineage>
        <taxon>Bacteria</taxon>
        <taxon>Bacillati</taxon>
        <taxon>Actinomycetota</taxon>
        <taxon>Actinomycetes</taxon>
        <taxon>Pseudonocardiales</taxon>
        <taxon>Pseudonocardiaceae</taxon>
        <taxon>Pseudonocardia</taxon>
    </lineage>
</organism>
<dbReference type="eggNOG" id="COG0410">
    <property type="taxonomic scope" value="Bacteria"/>
</dbReference>
<name>F4CNX3_PSEUX</name>
<dbReference type="PANTHER" id="PTHR43820:SF4">
    <property type="entry name" value="HIGH-AFFINITY BRANCHED-CHAIN AMINO ACID TRANSPORT ATP-BINDING PROTEIN LIVF"/>
    <property type="match status" value="1"/>
</dbReference>
<comment type="similarity">
    <text evidence="1">Belongs to the ABC transporter superfamily.</text>
</comment>
<dbReference type="EMBL" id="CP002593">
    <property type="protein sequence ID" value="AEA22778.1"/>
    <property type="molecule type" value="Genomic_DNA"/>
</dbReference>
<dbReference type="RefSeq" id="WP_013672719.1">
    <property type="nucleotide sequence ID" value="NC_015312.1"/>
</dbReference>
<dbReference type="Pfam" id="PF00005">
    <property type="entry name" value="ABC_tran"/>
    <property type="match status" value="1"/>
</dbReference>
<evidence type="ECO:0000313" key="7">
    <source>
        <dbReference type="EMBL" id="AEA22778.1"/>
    </source>
</evidence>
<evidence type="ECO:0000256" key="1">
    <source>
        <dbReference type="ARBA" id="ARBA00005417"/>
    </source>
</evidence>
<dbReference type="HOGENOM" id="CLU_000604_1_2_11"/>
<evidence type="ECO:0000256" key="5">
    <source>
        <dbReference type="ARBA" id="ARBA00022970"/>
    </source>
</evidence>
<dbReference type="PROSITE" id="PS00211">
    <property type="entry name" value="ABC_TRANSPORTER_1"/>
    <property type="match status" value="1"/>
</dbReference>
<dbReference type="GO" id="GO:0016887">
    <property type="term" value="F:ATP hydrolysis activity"/>
    <property type="evidence" value="ECO:0007669"/>
    <property type="project" value="InterPro"/>
</dbReference>
<dbReference type="STRING" id="675635.Psed_0514"/>
<proteinExistence type="inferred from homology"/>
<keyword evidence="4" id="KW-0067">ATP-binding</keyword>
<keyword evidence="8" id="KW-1185">Reference proteome</keyword>
<gene>
    <name evidence="7" type="ordered locus">Psed_0514</name>
</gene>